<dbReference type="Pfam" id="PF00535">
    <property type="entry name" value="Glycos_transf_2"/>
    <property type="match status" value="1"/>
</dbReference>
<dbReference type="Gene3D" id="3.90.550.10">
    <property type="entry name" value="Spore Coat Polysaccharide Biosynthesis Protein SpsA, Chain A"/>
    <property type="match status" value="1"/>
</dbReference>
<feature type="domain" description="Glycosyltransferase 2-like" evidence="1">
    <location>
        <begin position="37"/>
        <end position="129"/>
    </location>
</feature>
<name>A0A552UXM3_9FLAO</name>
<keyword evidence="2" id="KW-0808">Transferase</keyword>
<evidence type="ECO:0000259" key="1">
    <source>
        <dbReference type="Pfam" id="PF00535"/>
    </source>
</evidence>
<evidence type="ECO:0000313" key="3">
    <source>
        <dbReference type="Proteomes" id="UP000320643"/>
    </source>
</evidence>
<dbReference type="Proteomes" id="UP000320643">
    <property type="component" value="Unassembled WGS sequence"/>
</dbReference>
<organism evidence="2 3">
    <name type="scientific">Flavobacterium zepuense</name>
    <dbReference type="NCBI Taxonomy" id="2593302"/>
    <lineage>
        <taxon>Bacteria</taxon>
        <taxon>Pseudomonadati</taxon>
        <taxon>Bacteroidota</taxon>
        <taxon>Flavobacteriia</taxon>
        <taxon>Flavobacteriales</taxon>
        <taxon>Flavobacteriaceae</taxon>
        <taxon>Flavobacterium</taxon>
    </lineage>
</organism>
<evidence type="ECO:0000313" key="2">
    <source>
        <dbReference type="EMBL" id="TRW22976.1"/>
    </source>
</evidence>
<dbReference type="RefSeq" id="WP_143374191.1">
    <property type="nucleotide sequence ID" value="NZ_VJVZ01000010.1"/>
</dbReference>
<keyword evidence="3" id="KW-1185">Reference proteome</keyword>
<dbReference type="AlphaFoldDB" id="A0A552UXM3"/>
<dbReference type="InterPro" id="IPR029044">
    <property type="entry name" value="Nucleotide-diphossugar_trans"/>
</dbReference>
<dbReference type="SUPFAM" id="SSF53448">
    <property type="entry name" value="Nucleotide-diphospho-sugar transferases"/>
    <property type="match status" value="1"/>
</dbReference>
<proteinExistence type="predicted"/>
<sequence length="273" mass="30846">MAEAFKQSDIEILVATMNRQSLDFLEPMFPFGHFYNYNLLVVNQTDESALLTSPYPTVRVINAFEKGLAKSRNLALQNAEGALCVITDDDIVFKPTFADAVCNAFNLNPDATLITFRILNVVGQLYKKYPNSRQVTTTPLQRLGIMSVEMVVNLKKIKESGILFNENFGLGTQFTMGEEAVFTHELHEKNSTIVMEPAVIARHCGTDTHARVSVKQKYYVQGALFTAIFKNKYFIWVLLKLLYELKSGKVLFWQVPKAVKAALKGRKEFNTIT</sequence>
<protein>
    <submittedName>
        <fullName evidence="2">Glycosyltransferase family 2 protein</fullName>
    </submittedName>
</protein>
<dbReference type="OrthoDB" id="9778406at2"/>
<dbReference type="InterPro" id="IPR001173">
    <property type="entry name" value="Glyco_trans_2-like"/>
</dbReference>
<gene>
    <name evidence="2" type="ORF">FMM05_14860</name>
</gene>
<accession>A0A552UXM3</accession>
<dbReference type="GO" id="GO:0016740">
    <property type="term" value="F:transferase activity"/>
    <property type="evidence" value="ECO:0007669"/>
    <property type="project" value="UniProtKB-KW"/>
</dbReference>
<dbReference type="EMBL" id="VJVZ01000010">
    <property type="protein sequence ID" value="TRW22976.1"/>
    <property type="molecule type" value="Genomic_DNA"/>
</dbReference>
<comment type="caution">
    <text evidence="2">The sequence shown here is derived from an EMBL/GenBank/DDBJ whole genome shotgun (WGS) entry which is preliminary data.</text>
</comment>
<reference evidence="2 3" key="1">
    <citation type="submission" date="2019-07" db="EMBL/GenBank/DDBJ databases">
        <title>Flavobacterium sp. nov., isolated from glacier ice.</title>
        <authorList>
            <person name="Liu Q."/>
            <person name="Xin Y.-H."/>
        </authorList>
    </citation>
    <scope>NUCLEOTIDE SEQUENCE [LARGE SCALE GENOMIC DNA]</scope>
    <source>
        <strain evidence="2 3">ZT4R6</strain>
    </source>
</reference>
<dbReference type="CDD" id="cd00761">
    <property type="entry name" value="Glyco_tranf_GTA_type"/>
    <property type="match status" value="1"/>
</dbReference>